<reference evidence="1" key="1">
    <citation type="submission" date="2018-02" db="EMBL/GenBank/DDBJ databases">
        <authorList>
            <person name="Cohen D.B."/>
            <person name="Kent A.D."/>
        </authorList>
    </citation>
    <scope>NUCLEOTIDE SEQUENCE</scope>
</reference>
<gene>
    <name evidence="1" type="ORF">FSB_LOCUS49007</name>
</gene>
<proteinExistence type="predicted"/>
<sequence length="179" mass="19078">MHVLGHAACTPWAAGSMQAVGMGCQGHARLASFRDFGLFLGGRACRGNAKAWAGQAKACDAKAMPWLLPRPRHVPCQGCCQGMGCQGMMPRHVLPRHVLPRHATAKACYAKAMPWLAKACHAPRHATAKACHRPRHVMPRQCHGCQGKACHKAAKACHGQGNANGLPKLAMAKAWAANN</sequence>
<evidence type="ECO:0000313" key="1">
    <source>
        <dbReference type="EMBL" id="SPD21125.1"/>
    </source>
</evidence>
<organism evidence="1">
    <name type="scientific">Fagus sylvatica</name>
    <name type="common">Beechnut</name>
    <dbReference type="NCBI Taxonomy" id="28930"/>
    <lineage>
        <taxon>Eukaryota</taxon>
        <taxon>Viridiplantae</taxon>
        <taxon>Streptophyta</taxon>
        <taxon>Embryophyta</taxon>
        <taxon>Tracheophyta</taxon>
        <taxon>Spermatophyta</taxon>
        <taxon>Magnoliopsida</taxon>
        <taxon>eudicotyledons</taxon>
        <taxon>Gunneridae</taxon>
        <taxon>Pentapetalae</taxon>
        <taxon>rosids</taxon>
        <taxon>fabids</taxon>
        <taxon>Fagales</taxon>
        <taxon>Fagaceae</taxon>
        <taxon>Fagus</taxon>
    </lineage>
</organism>
<dbReference type="AlphaFoldDB" id="A0A2N9IA18"/>
<name>A0A2N9IA18_FAGSY</name>
<dbReference type="EMBL" id="OIVN01005149">
    <property type="protein sequence ID" value="SPD21125.1"/>
    <property type="molecule type" value="Genomic_DNA"/>
</dbReference>
<accession>A0A2N9IA18</accession>
<protein>
    <submittedName>
        <fullName evidence="1">Uncharacterized protein</fullName>
    </submittedName>
</protein>